<protein>
    <recommendedName>
        <fullName evidence="1">PilZ domain-containing protein</fullName>
    </recommendedName>
</protein>
<dbReference type="Pfam" id="PF07238">
    <property type="entry name" value="PilZ"/>
    <property type="match status" value="1"/>
</dbReference>
<comment type="caution">
    <text evidence="2">The sequence shown here is derived from an EMBL/GenBank/DDBJ whole genome shotgun (WGS) entry which is preliminary data.</text>
</comment>
<name>A0A2P7S059_9HYPH</name>
<dbReference type="InterPro" id="IPR009875">
    <property type="entry name" value="PilZ_domain"/>
</dbReference>
<evidence type="ECO:0000313" key="3">
    <source>
        <dbReference type="Proteomes" id="UP000241229"/>
    </source>
</evidence>
<sequence length="96" mass="10446">MTPITEKSIGIDGVVFAERRQAERRRVLKGGRLSFNSGYGSAECVVRNLSATGARLTFGDSSAIPQRFDLLITSEETPRGAVVRWRSRTALGVSFG</sequence>
<reference evidence="2 3" key="1">
    <citation type="submission" date="2018-03" db="EMBL/GenBank/DDBJ databases">
        <title>The draft genome of Mesorhizobium sp. 6GN-30.</title>
        <authorList>
            <person name="Liu L."/>
            <person name="Li L."/>
            <person name="Wang T."/>
            <person name="Zhang X."/>
            <person name="Liang L."/>
        </authorList>
    </citation>
    <scope>NUCLEOTIDE SEQUENCE [LARGE SCALE GENOMIC DNA]</scope>
    <source>
        <strain evidence="2 3">6GN30</strain>
    </source>
</reference>
<dbReference type="RefSeq" id="WP_106774420.1">
    <property type="nucleotide sequence ID" value="NZ_PXYK01000025.1"/>
</dbReference>
<organism evidence="2 3">
    <name type="scientific">Kumtagia ephedrae</name>
    <dbReference type="NCBI Taxonomy" id="2116701"/>
    <lineage>
        <taxon>Bacteria</taxon>
        <taxon>Pseudomonadati</taxon>
        <taxon>Pseudomonadota</taxon>
        <taxon>Alphaproteobacteria</taxon>
        <taxon>Hyphomicrobiales</taxon>
        <taxon>Phyllobacteriaceae</taxon>
        <taxon>Kumtagia</taxon>
    </lineage>
</organism>
<accession>A0A2P7S059</accession>
<dbReference type="Proteomes" id="UP000241229">
    <property type="component" value="Unassembled WGS sequence"/>
</dbReference>
<dbReference type="GO" id="GO:0035438">
    <property type="term" value="F:cyclic-di-GMP binding"/>
    <property type="evidence" value="ECO:0007669"/>
    <property type="project" value="InterPro"/>
</dbReference>
<dbReference type="AlphaFoldDB" id="A0A2P7S059"/>
<gene>
    <name evidence="2" type="ORF">C7I84_22265</name>
</gene>
<feature type="domain" description="PilZ" evidence="1">
    <location>
        <begin position="18"/>
        <end position="95"/>
    </location>
</feature>
<keyword evidence="3" id="KW-1185">Reference proteome</keyword>
<evidence type="ECO:0000313" key="2">
    <source>
        <dbReference type="EMBL" id="PSJ55841.1"/>
    </source>
</evidence>
<proteinExistence type="predicted"/>
<dbReference type="EMBL" id="PXYK01000025">
    <property type="protein sequence ID" value="PSJ55841.1"/>
    <property type="molecule type" value="Genomic_DNA"/>
</dbReference>
<dbReference type="OrthoDB" id="8084989at2"/>
<evidence type="ECO:0000259" key="1">
    <source>
        <dbReference type="Pfam" id="PF07238"/>
    </source>
</evidence>
<dbReference type="SUPFAM" id="SSF141371">
    <property type="entry name" value="PilZ domain-like"/>
    <property type="match status" value="1"/>
</dbReference>